<protein>
    <recommendedName>
        <fullName evidence="12">Cytochrome b561 domain-containing protein</fullName>
    </recommendedName>
</protein>
<feature type="transmembrane region" description="Helical" evidence="11">
    <location>
        <begin position="287"/>
        <end position="307"/>
    </location>
</feature>
<keyword evidence="3" id="KW-0813">Transport</keyword>
<evidence type="ECO:0000313" key="13">
    <source>
        <dbReference type="EMBL" id="KAL2912033.1"/>
    </source>
</evidence>
<keyword evidence="7" id="KW-0249">Electron transport</keyword>
<dbReference type="EMBL" id="JADGIZ020000078">
    <property type="protein sequence ID" value="KAL2912033.1"/>
    <property type="molecule type" value="Genomic_DNA"/>
</dbReference>
<evidence type="ECO:0000256" key="9">
    <source>
        <dbReference type="ARBA" id="ARBA00023004"/>
    </source>
</evidence>
<feature type="transmembrane region" description="Helical" evidence="11">
    <location>
        <begin position="221"/>
        <end position="240"/>
    </location>
</feature>
<gene>
    <name evidence="13" type="ORF">HK105_208462</name>
</gene>
<evidence type="ECO:0000256" key="3">
    <source>
        <dbReference type="ARBA" id="ARBA00022448"/>
    </source>
</evidence>
<keyword evidence="14" id="KW-1185">Reference proteome</keyword>
<reference evidence="13 14" key="1">
    <citation type="submission" date="2023-09" db="EMBL/GenBank/DDBJ databases">
        <title>Pangenome analysis of Batrachochytrium dendrobatidis and related Chytrids.</title>
        <authorList>
            <person name="Yacoub M.N."/>
            <person name="Stajich J.E."/>
            <person name="James T.Y."/>
        </authorList>
    </citation>
    <scope>NUCLEOTIDE SEQUENCE [LARGE SCALE GENOMIC DNA]</scope>
    <source>
        <strain evidence="13 14">JEL0888</strain>
    </source>
</reference>
<evidence type="ECO:0000259" key="12">
    <source>
        <dbReference type="PROSITE" id="PS50939"/>
    </source>
</evidence>
<dbReference type="InterPro" id="IPR006593">
    <property type="entry name" value="Cyt_b561/ferric_Rdtase_TM"/>
</dbReference>
<evidence type="ECO:0000256" key="4">
    <source>
        <dbReference type="ARBA" id="ARBA00022617"/>
    </source>
</evidence>
<dbReference type="Proteomes" id="UP001527925">
    <property type="component" value="Unassembled WGS sequence"/>
</dbReference>
<keyword evidence="5 11" id="KW-0812">Transmembrane</keyword>
<feature type="transmembrane region" description="Helical" evidence="11">
    <location>
        <begin position="73"/>
        <end position="93"/>
    </location>
</feature>
<feature type="transmembrane region" description="Helical" evidence="11">
    <location>
        <begin position="151"/>
        <end position="169"/>
    </location>
</feature>
<evidence type="ECO:0000313" key="14">
    <source>
        <dbReference type="Proteomes" id="UP001527925"/>
    </source>
</evidence>
<dbReference type="SUPFAM" id="SSF53448">
    <property type="entry name" value="Nucleotide-diphospho-sugar transferases"/>
    <property type="match status" value="1"/>
</dbReference>
<comment type="cofactor">
    <cofactor evidence="1">
        <name>heme b</name>
        <dbReference type="ChEBI" id="CHEBI:60344"/>
    </cofactor>
</comment>
<dbReference type="Gene3D" id="1.20.120.1770">
    <property type="match status" value="1"/>
</dbReference>
<evidence type="ECO:0000256" key="8">
    <source>
        <dbReference type="ARBA" id="ARBA00022989"/>
    </source>
</evidence>
<evidence type="ECO:0000256" key="7">
    <source>
        <dbReference type="ARBA" id="ARBA00022982"/>
    </source>
</evidence>
<evidence type="ECO:0000256" key="11">
    <source>
        <dbReference type="SAM" id="Phobius"/>
    </source>
</evidence>
<dbReference type="PROSITE" id="PS50939">
    <property type="entry name" value="CYTOCHROME_B561"/>
    <property type="match status" value="1"/>
</dbReference>
<feature type="transmembrane region" description="Helical" evidence="11">
    <location>
        <begin position="190"/>
        <end position="215"/>
    </location>
</feature>
<evidence type="ECO:0000256" key="2">
    <source>
        <dbReference type="ARBA" id="ARBA00004141"/>
    </source>
</evidence>
<dbReference type="Pfam" id="PF03188">
    <property type="entry name" value="Cytochrom_B561"/>
    <property type="match status" value="1"/>
</dbReference>
<sequence>MLRDRSDGAVSQLDTRRTTVAIQSLNQAPARKREPPMTLVAVFLVPALTMPGVLLFMSLPIRRFVVLKISNGLFHHIIFMTLLVVISTAAILLNQMPRSSRYTQAVLSVLQHWRMQVAAIMCAVLGFILIFTLRDDYKLAHFSSNHSKTGLATLCMIVVTALVAALLRFCPEFFGGEKSSFALLHIHRALGYTTAALMFATAGLATTTTAAINYISPLDRTLMVAGLAWSAFWLFIRLRYFKQIRRSLSHIFNYRRPGAVQQRAETLTEPRQRQVSSANSAMPKRNICVLFLTAIIATNVLLLTLFFRGERFHDTLTAYTHTHTKMQLADLEVLSRARTVSQTRIVASMSTFPARMDRVRLSLASLFNQTLPLDAVHVNIPDRIRRMDAPINETELAADLADLRDKFGPRLQIHRGEDYGPATKLIGSLPFETDPDTLIITVDDDVEYDPRTVQVLYQGYREHPSNFVAAACEELITLANYNWIYINDNRVCNGWACAYKGVLYRVGMFDESIFNYAGVPMGCVVHDDVYLSGFLLRKGYRPFHVGLDFDTVVMHHWRPDYTVGGTDGVKEHQVECLKYFDQFRA</sequence>
<dbReference type="SMART" id="SM00665">
    <property type="entry name" value="B561"/>
    <property type="match status" value="1"/>
</dbReference>
<proteinExistence type="predicted"/>
<comment type="caution">
    <text evidence="13">The sequence shown here is derived from an EMBL/GenBank/DDBJ whole genome shotgun (WGS) entry which is preliminary data.</text>
</comment>
<keyword evidence="8 11" id="KW-1133">Transmembrane helix</keyword>
<keyword evidence="6" id="KW-0479">Metal-binding</keyword>
<comment type="subcellular location">
    <subcellularLocation>
        <location evidence="2">Membrane</location>
        <topology evidence="2">Multi-pass membrane protein</topology>
    </subcellularLocation>
</comment>
<dbReference type="InterPro" id="IPR029044">
    <property type="entry name" value="Nucleotide-diphossugar_trans"/>
</dbReference>
<dbReference type="PANTHER" id="PTHR15422:SF45">
    <property type="entry name" value="CYTOCHROME B561 DOMAIN-CONTAINING PROTEIN"/>
    <property type="match status" value="1"/>
</dbReference>
<evidence type="ECO:0000256" key="1">
    <source>
        <dbReference type="ARBA" id="ARBA00001970"/>
    </source>
</evidence>
<organism evidence="13 14">
    <name type="scientific">Polyrhizophydium stewartii</name>
    <dbReference type="NCBI Taxonomy" id="2732419"/>
    <lineage>
        <taxon>Eukaryota</taxon>
        <taxon>Fungi</taxon>
        <taxon>Fungi incertae sedis</taxon>
        <taxon>Chytridiomycota</taxon>
        <taxon>Chytridiomycota incertae sedis</taxon>
        <taxon>Chytridiomycetes</taxon>
        <taxon>Rhizophydiales</taxon>
        <taxon>Rhizophydiales incertae sedis</taxon>
        <taxon>Polyrhizophydium</taxon>
    </lineage>
</organism>
<evidence type="ECO:0000256" key="5">
    <source>
        <dbReference type="ARBA" id="ARBA00022692"/>
    </source>
</evidence>
<name>A0ABR4MXT5_9FUNG</name>
<feature type="domain" description="Cytochrome b561" evidence="12">
    <location>
        <begin position="41"/>
        <end position="243"/>
    </location>
</feature>
<evidence type="ECO:0000256" key="10">
    <source>
        <dbReference type="ARBA" id="ARBA00023136"/>
    </source>
</evidence>
<keyword evidence="10 11" id="KW-0472">Membrane</keyword>
<dbReference type="PANTHER" id="PTHR15422">
    <property type="entry name" value="OS05G0565100 PROTEIN"/>
    <property type="match status" value="1"/>
</dbReference>
<keyword evidence="9" id="KW-0408">Iron</keyword>
<evidence type="ECO:0000256" key="6">
    <source>
        <dbReference type="ARBA" id="ARBA00022723"/>
    </source>
</evidence>
<feature type="transmembrane region" description="Helical" evidence="11">
    <location>
        <begin position="113"/>
        <end position="131"/>
    </location>
</feature>
<feature type="transmembrane region" description="Helical" evidence="11">
    <location>
        <begin position="39"/>
        <end position="61"/>
    </location>
</feature>
<dbReference type="InterPro" id="IPR045150">
    <property type="entry name" value="CYB561D1/2"/>
</dbReference>
<keyword evidence="4" id="KW-0349">Heme</keyword>
<accession>A0ABR4MXT5</accession>